<dbReference type="NCBIfam" id="TIGR03696">
    <property type="entry name" value="Rhs_assc_core"/>
    <property type="match status" value="1"/>
</dbReference>
<dbReference type="OrthoDB" id="5862074at2"/>
<keyword evidence="1" id="KW-0677">Repeat</keyword>
<keyword evidence="3" id="KW-0812">Transmembrane</keyword>
<accession>W1IX65</accession>
<organism evidence="5 6">
    <name type="scientific">Xenorhabdus szentirmaii DSM 16338</name>
    <dbReference type="NCBI Taxonomy" id="1427518"/>
    <lineage>
        <taxon>Bacteria</taxon>
        <taxon>Pseudomonadati</taxon>
        <taxon>Pseudomonadota</taxon>
        <taxon>Gammaproteobacteria</taxon>
        <taxon>Enterobacterales</taxon>
        <taxon>Morganellaceae</taxon>
        <taxon>Xenorhabdus</taxon>
    </lineage>
</organism>
<dbReference type="InterPro" id="IPR006530">
    <property type="entry name" value="YD"/>
</dbReference>
<feature type="region of interest" description="Disordered" evidence="2">
    <location>
        <begin position="529"/>
        <end position="550"/>
    </location>
</feature>
<proteinExistence type="predicted"/>
<evidence type="ECO:0000256" key="3">
    <source>
        <dbReference type="SAM" id="Phobius"/>
    </source>
</evidence>
<dbReference type="RefSeq" id="WP_038238110.1">
    <property type="nucleotide sequence ID" value="NZ_CAWLWS010000087.1"/>
</dbReference>
<feature type="transmembrane region" description="Helical" evidence="3">
    <location>
        <begin position="1402"/>
        <end position="1424"/>
    </location>
</feature>
<evidence type="ECO:0000256" key="1">
    <source>
        <dbReference type="ARBA" id="ARBA00022737"/>
    </source>
</evidence>
<dbReference type="PANTHER" id="PTHR32305">
    <property type="match status" value="1"/>
</dbReference>
<feature type="compositionally biased region" description="Low complexity" evidence="2">
    <location>
        <begin position="530"/>
        <end position="547"/>
    </location>
</feature>
<evidence type="ECO:0000259" key="4">
    <source>
        <dbReference type="Pfam" id="PF25023"/>
    </source>
</evidence>
<keyword evidence="6" id="KW-1185">Reference proteome</keyword>
<dbReference type="Pfam" id="PF05593">
    <property type="entry name" value="RHS_repeat"/>
    <property type="match status" value="1"/>
</dbReference>
<reference evidence="5" key="1">
    <citation type="submission" date="2013-11" db="EMBL/GenBank/DDBJ databases">
        <title>Draft genome sequence and annotation of the entomopathogenic bacteria, Xenorhabdus cabanillasi strain JM26 and Xenorhabdus szentirmai strain DSM 16338.</title>
        <authorList>
            <person name="Gualtieri M."/>
            <person name="Ogier J.C."/>
            <person name="Pages S."/>
            <person name="Givaudan A."/>
            <person name="Gaudriault S."/>
        </authorList>
    </citation>
    <scope>NUCLEOTIDE SEQUENCE [LARGE SCALE GENOMIC DNA]</scope>
    <source>
        <strain evidence="5">DSM 16338</strain>
    </source>
</reference>
<gene>
    <name evidence="5" type="primary">xnp</name>
    <name evidence="5" type="ORF">XSR1_290020</name>
</gene>
<feature type="transmembrane region" description="Helical" evidence="3">
    <location>
        <begin position="1436"/>
        <end position="1457"/>
    </location>
</feature>
<dbReference type="NCBIfam" id="TIGR01643">
    <property type="entry name" value="YD_repeat_2x"/>
    <property type="match status" value="1"/>
</dbReference>
<evidence type="ECO:0000313" key="6">
    <source>
        <dbReference type="Proteomes" id="UP000019202"/>
    </source>
</evidence>
<name>W1IX65_9GAMM</name>
<dbReference type="EMBL" id="CBXF010000087">
    <property type="protein sequence ID" value="CDL83097.1"/>
    <property type="molecule type" value="Genomic_DNA"/>
</dbReference>
<dbReference type="PANTHER" id="PTHR32305:SF15">
    <property type="entry name" value="PROTEIN RHSA-RELATED"/>
    <property type="match status" value="1"/>
</dbReference>
<keyword evidence="3" id="KW-1133">Transmembrane helix</keyword>
<dbReference type="InterPro" id="IPR050708">
    <property type="entry name" value="T6SS_VgrG/RHS"/>
</dbReference>
<dbReference type="InterPro" id="IPR031325">
    <property type="entry name" value="RHS_repeat"/>
</dbReference>
<evidence type="ECO:0000256" key="2">
    <source>
        <dbReference type="SAM" id="MobiDB-lite"/>
    </source>
</evidence>
<dbReference type="Pfam" id="PF25023">
    <property type="entry name" value="TEN_YD-shell"/>
    <property type="match status" value="1"/>
</dbReference>
<feature type="transmembrane region" description="Helical" evidence="3">
    <location>
        <begin position="1377"/>
        <end position="1395"/>
    </location>
</feature>
<dbReference type="STRING" id="1427518.XSR1_290020"/>
<evidence type="ECO:0000313" key="5">
    <source>
        <dbReference type="EMBL" id="CDL83097.1"/>
    </source>
</evidence>
<dbReference type="Gene3D" id="2.180.10.10">
    <property type="entry name" value="RHS repeat-associated core"/>
    <property type="match status" value="2"/>
</dbReference>
<dbReference type="InterPro" id="IPR022385">
    <property type="entry name" value="Rhs_assc_core"/>
</dbReference>
<dbReference type="InterPro" id="IPR056823">
    <property type="entry name" value="TEN-like_YD-shell"/>
</dbReference>
<comment type="caution">
    <text evidence="5">The sequence shown here is derived from an EMBL/GenBank/DDBJ whole genome shotgun (WGS) entry which is preliminary data.</text>
</comment>
<protein>
    <submittedName>
        <fullName evidence="5">Nematicidal protein 2</fullName>
    </submittedName>
</protein>
<feature type="domain" description="Teneurin-like YD-shell" evidence="4">
    <location>
        <begin position="1028"/>
        <end position="1343"/>
    </location>
</feature>
<sequence>MNNTFFSHANNFQSAVTSGVDPRTGLFNYSLLVAQLNGNNGLGPNLTLALSYNPLNTENIGFGIGFTHGLTLYDRKNQLLMLSSGERYKVTETNNSVSLRQYKLDVVRFEKDVKQNVYRVIHKSGQVEVLTGARNAYDLKVPTKIFTPVGHLITLNWDFKKGGRPYLISVSDETQVLLRVHYEFRSYTEITVWPDTSESHEIRLQFQNEYVEKVKNNAAGQTLEWQMGYNQDPLRLLTEIISPTGLIERVNYTSDGQQFPDGAHLPALPYVNQYTQHSDHGQTIVRTYRYTNHNFLGYGTGGRWDRDSDNLYGVMSSYQYGSTETWHNGDKQRHITRRYNNFHLMVSEIIQQNNCKREHQTEYYAKVGSLFEKQDPWFQMPKSATICFNDATDGDVVQTEFDEAGNLIKQTMPDGTCTAWEYYEVDGEGDDCPASPYGFKRFLKTKTVTPGRSFPEGAYNDAPVHKTTYRYSRLPTCKGAPASYAVVRTYEGHSIADQLLRERQIYHVNEVDSPEHGRIQQIKETLHPISEASSSDSPSDGSLSSDDSSSRTTLMTFSYTLKGEALIRDIQTSDGKHSSKTQSTQSRFSNRLWSSVSANNCTDHYDYDGYGRLLSNVNNQGTDYVQDVHYAYAIEQDGGATTVKTDLLGNQLRTRFDELGQPYHQQLFEKGKENQGWWDIAEIERDSWGRVVKQTCHDKLPMDGDLDSSVQVASRQSFEYDDWGQQSCVINDTGGNARQDYDPVTRTLQITMQVPGMALGKRTVVYDKRHQPVTTTLYDAQGNQHSQQTNHYDGLGRLRATIDETNQKTEMTYDLLGRISTITLSDGTVVRKSYDPLSSGNLVTQIKVNDHILGTRSFDRLGRVTSTSSGGRAYQYTYEGINPYPSQITDPLGNIVTYAYDPLLDHALTQMSAKDIQNHFKHDLKTGNVTQAASAQQATSGFNYSPAGRLQQDTFRFDDTKEGIERQENYTYSPAGNLTVYQDITGKTRRLAFDKFGRPVAAFDPDIDMHFTYDGTNRVNGWSVHDKQSGKQLTVTLEFDDFGREIRRVIQTEKETLTLEQTYTIKGQVASRTTNSQHAGLLRQENYTYDPVRHWLTEYDCTGEEQPLDAYGFAISHQRFTYDCLGNILTCLTTLADGSDDMAVFTYSPLDPCQLSKVTHTHPKYPATIELEYDKAGRLLWDEAGRHLTYDALGRLLNVEEGDMTSHYAYDAQNRLVLQKLGEDSIHELYYQGQKQIAEVTRGNGSVTRFLRAQGTTVATVTDNETYMLGTDHNSSVLTSYKRDGTQTHYRYSPYGQQNSDERNPAIPAYNGERVDQISGAYHLGNGYRAYNPVLMRFNAPDSASPFGAGGFNTYAYCLGDPINHIDPSGHMSPSSIFGIVFGTVGLAVGVVLAIPTGGASLSISGAILAGLGILSDVTGIASAMLEDSNPKASSILGWVSLGLGAVTIAGGAISFIRGMQQAKRAATSFGTVYRSEIMTHEGMPVRTNMMEPSSGPTGYLRLVDNDPVRQFIRATEQNRIVTLENPPNSGFYTIGFNPIDFESTEFNELRRAFFTSRRSDTSIEFVNNVYDIPNTPYFLNITAQDFELLYLGYAGENIFNPIENSEFFITHVNSLRTLVDTHIHSRVLNRLTSSEFVSMQETWAAGHFTSSMSLEGWISAELLVRYRHLMPLIRNYRRSGMDIISIFNNIIGARL</sequence>
<keyword evidence="3" id="KW-0472">Membrane</keyword>
<dbReference type="Proteomes" id="UP000019202">
    <property type="component" value="Unassembled WGS sequence"/>
</dbReference>